<proteinExistence type="predicted"/>
<feature type="domain" description="GGDEF" evidence="5">
    <location>
        <begin position="446"/>
        <end position="576"/>
    </location>
</feature>
<dbReference type="InterPro" id="IPR000160">
    <property type="entry name" value="GGDEF_dom"/>
</dbReference>
<dbReference type="NCBIfam" id="TIGR00254">
    <property type="entry name" value="GGDEF"/>
    <property type="match status" value="1"/>
</dbReference>
<sequence>MPKPHCFTLAASVRAHWFGLLLMLTLWLMSAQAQAAPRLSLADLPTGLLGKFTTWTQEDTDRLTLGQAQQRYQAGYFRPGPTAALNFGLDAHPVWVRLALVNPAPGPQIYRLDLGPIWTDQLAVYLVQNGHLLQTWQGGDELPGAQGVLPGLGVGWTSVLPAGEFELWIHAQSHDPLQITLQLHTPEQLDQAQMRVHYAYGALYGFLLALAVYNLTLVVGLRQQRFLFYSLYLLCFIGANISYTGHGLVWLWPDQPGVQRYVILVLMVLYGVTGLLFASAFLELPQRLPKVQRGLHVYALLALLGMTGCVVANSHLAATWLAFAFVSSFSVLMLALGAYSLRVGLVAGRCFFAAMVAGLLGSSVTTLAVAGWMAFTPVNFHAVEIGVLLEATLLVLALAQQFRQDQSKRLQAEFMAQHDALTGLYNRRAFFELSKSSWALAQRSGRPLSVMMLDIDHFKHINDQYGHGVGDQMLVGISQLLSSSCRAGDVLARWGGEEFMVLLPETALGDAYLLAERIRQTVADTANWPPASPSACTVSMGVAQYGAEPHLEALIERADVHLYQAKRNGRNQVVAG</sequence>
<reference evidence="6 7" key="1">
    <citation type="journal article" date="2021" name="Microbiol. Spectr.">
        <title>A Single Bacterium Capable of Oxidation and Reduction of Iron at Circumneutral pH.</title>
        <authorList>
            <person name="Kato S."/>
            <person name="Ohkuma M."/>
        </authorList>
    </citation>
    <scope>NUCLEOTIDE SEQUENCE [LARGE SCALE GENOMIC DNA]</scope>
    <source>
        <strain evidence="6 7">MIZ03</strain>
    </source>
</reference>
<dbReference type="Pfam" id="PF00990">
    <property type="entry name" value="GGDEF"/>
    <property type="match status" value="1"/>
</dbReference>
<dbReference type="Gene3D" id="3.30.70.270">
    <property type="match status" value="1"/>
</dbReference>
<dbReference type="EMBL" id="AP024238">
    <property type="protein sequence ID" value="BCO25280.1"/>
    <property type="molecule type" value="Genomic_DNA"/>
</dbReference>
<dbReference type="Pfam" id="PF07695">
    <property type="entry name" value="7TMR-DISM_7TM"/>
    <property type="match status" value="1"/>
</dbReference>
<protein>
    <recommendedName>
        <fullName evidence="1">diguanylate cyclase</fullName>
        <ecNumber evidence="1">2.7.7.65</ecNumber>
    </recommendedName>
</protein>
<accession>A0ABN6CZT9</accession>
<feature type="signal peptide" evidence="4">
    <location>
        <begin position="1"/>
        <end position="35"/>
    </location>
</feature>
<feature type="transmembrane region" description="Helical" evidence="3">
    <location>
        <begin position="226"/>
        <end position="249"/>
    </location>
</feature>
<dbReference type="SMART" id="SM00267">
    <property type="entry name" value="GGDEF"/>
    <property type="match status" value="1"/>
</dbReference>
<comment type="catalytic activity">
    <reaction evidence="2">
        <text>2 GTP = 3',3'-c-di-GMP + 2 diphosphate</text>
        <dbReference type="Rhea" id="RHEA:24898"/>
        <dbReference type="ChEBI" id="CHEBI:33019"/>
        <dbReference type="ChEBI" id="CHEBI:37565"/>
        <dbReference type="ChEBI" id="CHEBI:58805"/>
        <dbReference type="EC" id="2.7.7.65"/>
    </reaction>
</comment>
<evidence type="ECO:0000313" key="7">
    <source>
        <dbReference type="Proteomes" id="UP000824366"/>
    </source>
</evidence>
<dbReference type="InterPro" id="IPR043128">
    <property type="entry name" value="Rev_trsase/Diguanyl_cyclase"/>
</dbReference>
<dbReference type="InterPro" id="IPR050469">
    <property type="entry name" value="Diguanylate_Cyclase"/>
</dbReference>
<evidence type="ECO:0000256" key="4">
    <source>
        <dbReference type="SAM" id="SignalP"/>
    </source>
</evidence>
<keyword evidence="3" id="KW-0812">Transmembrane</keyword>
<dbReference type="PANTHER" id="PTHR45138:SF9">
    <property type="entry name" value="DIGUANYLATE CYCLASE DGCM-RELATED"/>
    <property type="match status" value="1"/>
</dbReference>
<keyword evidence="3" id="KW-1133">Transmembrane helix</keyword>
<dbReference type="InterPro" id="IPR029787">
    <property type="entry name" value="Nucleotide_cyclase"/>
</dbReference>
<dbReference type="Gene3D" id="2.60.40.2380">
    <property type="match status" value="1"/>
</dbReference>
<keyword evidence="4" id="KW-0732">Signal</keyword>
<dbReference type="PROSITE" id="PS50887">
    <property type="entry name" value="GGDEF"/>
    <property type="match status" value="1"/>
</dbReference>
<organism evidence="6 7">
    <name type="scientific">Rhodoferax lithotrophicus</name>
    <dbReference type="NCBI Taxonomy" id="2798804"/>
    <lineage>
        <taxon>Bacteria</taxon>
        <taxon>Pseudomonadati</taxon>
        <taxon>Pseudomonadota</taxon>
        <taxon>Betaproteobacteria</taxon>
        <taxon>Burkholderiales</taxon>
        <taxon>Comamonadaceae</taxon>
        <taxon>Rhodoferax</taxon>
    </lineage>
</organism>
<gene>
    <name evidence="6" type="ORF">MIZ03_0140</name>
</gene>
<dbReference type="CDD" id="cd01949">
    <property type="entry name" value="GGDEF"/>
    <property type="match status" value="1"/>
</dbReference>
<keyword evidence="7" id="KW-1185">Reference proteome</keyword>
<keyword evidence="3" id="KW-0472">Membrane</keyword>
<dbReference type="RefSeq" id="WP_223906669.1">
    <property type="nucleotide sequence ID" value="NZ_AP024238.1"/>
</dbReference>
<dbReference type="SUPFAM" id="SSF55073">
    <property type="entry name" value="Nucleotide cyclase"/>
    <property type="match status" value="1"/>
</dbReference>
<feature type="transmembrane region" description="Helical" evidence="3">
    <location>
        <begin position="198"/>
        <end position="219"/>
    </location>
</feature>
<dbReference type="InterPro" id="IPR011623">
    <property type="entry name" value="7TMR_DISM_rcpt_extracell_dom1"/>
</dbReference>
<evidence type="ECO:0000256" key="2">
    <source>
        <dbReference type="ARBA" id="ARBA00034247"/>
    </source>
</evidence>
<dbReference type="Pfam" id="PF07696">
    <property type="entry name" value="7TMR-DISMED2"/>
    <property type="match status" value="1"/>
</dbReference>
<evidence type="ECO:0000256" key="3">
    <source>
        <dbReference type="SAM" id="Phobius"/>
    </source>
</evidence>
<feature type="transmembrane region" description="Helical" evidence="3">
    <location>
        <begin position="261"/>
        <end position="282"/>
    </location>
</feature>
<evidence type="ECO:0000256" key="1">
    <source>
        <dbReference type="ARBA" id="ARBA00012528"/>
    </source>
</evidence>
<feature type="transmembrane region" description="Helical" evidence="3">
    <location>
        <begin position="320"/>
        <end position="339"/>
    </location>
</feature>
<feature type="transmembrane region" description="Helical" evidence="3">
    <location>
        <begin position="294"/>
        <end position="314"/>
    </location>
</feature>
<feature type="chain" id="PRO_5046062115" description="diguanylate cyclase" evidence="4">
    <location>
        <begin position="36"/>
        <end position="576"/>
    </location>
</feature>
<dbReference type="Proteomes" id="UP000824366">
    <property type="component" value="Chromosome"/>
</dbReference>
<dbReference type="EC" id="2.7.7.65" evidence="1"/>
<evidence type="ECO:0000313" key="6">
    <source>
        <dbReference type="EMBL" id="BCO25280.1"/>
    </source>
</evidence>
<name>A0ABN6CZT9_9BURK</name>
<dbReference type="InterPro" id="IPR011622">
    <property type="entry name" value="7TMR_DISM_rcpt_extracell_dom2"/>
</dbReference>
<feature type="transmembrane region" description="Helical" evidence="3">
    <location>
        <begin position="380"/>
        <end position="399"/>
    </location>
</feature>
<feature type="transmembrane region" description="Helical" evidence="3">
    <location>
        <begin position="351"/>
        <end position="374"/>
    </location>
</feature>
<dbReference type="PANTHER" id="PTHR45138">
    <property type="entry name" value="REGULATORY COMPONENTS OF SENSORY TRANSDUCTION SYSTEM"/>
    <property type="match status" value="1"/>
</dbReference>
<evidence type="ECO:0000259" key="5">
    <source>
        <dbReference type="PROSITE" id="PS50887"/>
    </source>
</evidence>